<evidence type="ECO:0000256" key="10">
    <source>
        <dbReference type="SAM" id="MobiDB-lite"/>
    </source>
</evidence>
<protein>
    <submittedName>
        <fullName evidence="11">Uncharacterized protein</fullName>
    </submittedName>
</protein>
<evidence type="ECO:0000256" key="4">
    <source>
        <dbReference type="ARBA" id="ARBA00022723"/>
    </source>
</evidence>
<keyword evidence="4" id="KW-0479">Metal-binding</keyword>
<dbReference type="InterPro" id="IPR011324">
    <property type="entry name" value="Cytotoxic_necrot_fac-like_cat"/>
</dbReference>
<name>A0AAN9C3Q3_9CAEN</name>
<feature type="compositionally biased region" description="Basic and acidic residues" evidence="10">
    <location>
        <begin position="439"/>
        <end position="458"/>
    </location>
</feature>
<comment type="similarity">
    <text evidence="2">Belongs to the purine nucleoside phosphorylase YfiH/LACC1 family.</text>
</comment>
<proteinExistence type="inferred from homology"/>
<feature type="region of interest" description="Disordered" evidence="10">
    <location>
        <begin position="155"/>
        <end position="195"/>
    </location>
</feature>
<evidence type="ECO:0000256" key="7">
    <source>
        <dbReference type="ARBA" id="ARBA00047989"/>
    </source>
</evidence>
<dbReference type="Proteomes" id="UP001374579">
    <property type="component" value="Unassembled WGS sequence"/>
</dbReference>
<dbReference type="GO" id="GO:0016787">
    <property type="term" value="F:hydrolase activity"/>
    <property type="evidence" value="ECO:0007669"/>
    <property type="project" value="UniProtKB-KW"/>
</dbReference>
<evidence type="ECO:0000313" key="11">
    <source>
        <dbReference type="EMBL" id="KAK7116685.1"/>
    </source>
</evidence>
<gene>
    <name evidence="11" type="ORF">V1264_002318</name>
</gene>
<comment type="caution">
    <text evidence="11">The sequence shown here is derived from an EMBL/GenBank/DDBJ whole genome shotgun (WGS) entry which is preliminary data.</text>
</comment>
<dbReference type="GO" id="GO:0017061">
    <property type="term" value="F:S-methyl-5-thioadenosine phosphorylase activity"/>
    <property type="evidence" value="ECO:0007669"/>
    <property type="project" value="UniProtKB-EC"/>
</dbReference>
<organism evidence="11 12">
    <name type="scientific">Littorina saxatilis</name>
    <dbReference type="NCBI Taxonomy" id="31220"/>
    <lineage>
        <taxon>Eukaryota</taxon>
        <taxon>Metazoa</taxon>
        <taxon>Spiralia</taxon>
        <taxon>Lophotrochozoa</taxon>
        <taxon>Mollusca</taxon>
        <taxon>Gastropoda</taxon>
        <taxon>Caenogastropoda</taxon>
        <taxon>Littorinimorpha</taxon>
        <taxon>Littorinoidea</taxon>
        <taxon>Littorinidae</taxon>
        <taxon>Littorina</taxon>
    </lineage>
</organism>
<keyword evidence="6" id="KW-0862">Zinc</keyword>
<dbReference type="Pfam" id="PF02578">
    <property type="entry name" value="Cu-oxidase_4"/>
    <property type="match status" value="2"/>
</dbReference>
<dbReference type="PANTHER" id="PTHR30616:SF2">
    <property type="entry name" value="PURINE NUCLEOSIDE PHOSPHORYLASE LACC1"/>
    <property type="match status" value="1"/>
</dbReference>
<keyword evidence="12" id="KW-1185">Reference proteome</keyword>
<comment type="catalytic activity">
    <reaction evidence="7">
        <text>adenosine + H2O + H(+) = inosine + NH4(+)</text>
        <dbReference type="Rhea" id="RHEA:24408"/>
        <dbReference type="ChEBI" id="CHEBI:15377"/>
        <dbReference type="ChEBI" id="CHEBI:15378"/>
        <dbReference type="ChEBI" id="CHEBI:16335"/>
        <dbReference type="ChEBI" id="CHEBI:17596"/>
        <dbReference type="ChEBI" id="CHEBI:28938"/>
        <dbReference type="EC" id="3.5.4.4"/>
    </reaction>
    <physiologicalReaction direction="left-to-right" evidence="7">
        <dbReference type="Rhea" id="RHEA:24409"/>
    </physiologicalReaction>
</comment>
<feature type="region of interest" description="Disordered" evidence="10">
    <location>
        <begin position="431"/>
        <end position="467"/>
    </location>
</feature>
<evidence type="ECO:0000313" key="12">
    <source>
        <dbReference type="Proteomes" id="UP001374579"/>
    </source>
</evidence>
<evidence type="ECO:0000256" key="3">
    <source>
        <dbReference type="ARBA" id="ARBA00022679"/>
    </source>
</evidence>
<keyword evidence="3" id="KW-0808">Transferase</keyword>
<evidence type="ECO:0000256" key="5">
    <source>
        <dbReference type="ARBA" id="ARBA00022801"/>
    </source>
</evidence>
<dbReference type="CDD" id="cd16833">
    <property type="entry name" value="YfiH"/>
    <property type="match status" value="1"/>
</dbReference>
<evidence type="ECO:0000256" key="8">
    <source>
        <dbReference type="ARBA" id="ARBA00048968"/>
    </source>
</evidence>
<evidence type="ECO:0000256" key="2">
    <source>
        <dbReference type="ARBA" id="ARBA00007353"/>
    </source>
</evidence>
<evidence type="ECO:0000256" key="9">
    <source>
        <dbReference type="ARBA" id="ARBA00049893"/>
    </source>
</evidence>
<feature type="compositionally biased region" description="Low complexity" evidence="10">
    <location>
        <begin position="176"/>
        <end position="187"/>
    </location>
</feature>
<dbReference type="InterPro" id="IPR038371">
    <property type="entry name" value="Cu_polyphenol_OxRdtase_sf"/>
</dbReference>
<dbReference type="AlphaFoldDB" id="A0AAN9C3Q3"/>
<comment type="catalytic activity">
    <reaction evidence="8">
        <text>adenosine + phosphate = alpha-D-ribose 1-phosphate + adenine</text>
        <dbReference type="Rhea" id="RHEA:27642"/>
        <dbReference type="ChEBI" id="CHEBI:16335"/>
        <dbReference type="ChEBI" id="CHEBI:16708"/>
        <dbReference type="ChEBI" id="CHEBI:43474"/>
        <dbReference type="ChEBI" id="CHEBI:57720"/>
        <dbReference type="EC" id="2.4.2.1"/>
    </reaction>
    <physiologicalReaction direction="left-to-right" evidence="8">
        <dbReference type="Rhea" id="RHEA:27643"/>
    </physiologicalReaction>
</comment>
<keyword evidence="5" id="KW-0378">Hydrolase</keyword>
<dbReference type="GO" id="GO:0005507">
    <property type="term" value="F:copper ion binding"/>
    <property type="evidence" value="ECO:0007669"/>
    <property type="project" value="TreeGrafter"/>
</dbReference>
<dbReference type="InterPro" id="IPR003730">
    <property type="entry name" value="Cu_polyphenol_OxRdtase"/>
</dbReference>
<feature type="compositionally biased region" description="Polar residues" evidence="10">
    <location>
        <begin position="155"/>
        <end position="175"/>
    </location>
</feature>
<dbReference type="EMBL" id="JBAMIC010000001">
    <property type="protein sequence ID" value="KAK7116685.1"/>
    <property type="molecule type" value="Genomic_DNA"/>
</dbReference>
<evidence type="ECO:0000256" key="6">
    <source>
        <dbReference type="ARBA" id="ARBA00022833"/>
    </source>
</evidence>
<evidence type="ECO:0000256" key="1">
    <source>
        <dbReference type="ARBA" id="ARBA00000553"/>
    </source>
</evidence>
<comment type="catalytic activity">
    <reaction evidence="1">
        <text>inosine + phosphate = alpha-D-ribose 1-phosphate + hypoxanthine</text>
        <dbReference type="Rhea" id="RHEA:27646"/>
        <dbReference type="ChEBI" id="CHEBI:17368"/>
        <dbReference type="ChEBI" id="CHEBI:17596"/>
        <dbReference type="ChEBI" id="CHEBI:43474"/>
        <dbReference type="ChEBI" id="CHEBI:57720"/>
        <dbReference type="EC" id="2.4.2.1"/>
    </reaction>
    <physiologicalReaction direction="left-to-right" evidence="1">
        <dbReference type="Rhea" id="RHEA:27647"/>
    </physiologicalReaction>
</comment>
<dbReference type="PANTHER" id="PTHR30616">
    <property type="entry name" value="UNCHARACTERIZED PROTEIN YFIH"/>
    <property type="match status" value="1"/>
</dbReference>
<dbReference type="Gene3D" id="3.60.140.10">
    <property type="entry name" value="CNF1/YfiH-like putative cysteine hydrolases"/>
    <property type="match status" value="2"/>
</dbReference>
<dbReference type="SUPFAM" id="SSF64438">
    <property type="entry name" value="CNF1/YfiH-like putative cysteine hydrolases"/>
    <property type="match status" value="2"/>
</dbReference>
<sequence length="597" mass="65567">MTTQQHLALLIDLHPPSSSSSSSPSPFSTSTDNHIHLFKNKINDLLVKDHQASFIKVYVLTSSEHFTRFDLNEVVPSDERVEAAVFRADDKIASFYEAKQKLDDMEIREIKLICDDTNRPFWDDICKLLFTPVHKWSVVAAAGSTGDGEGSFLTNLSGQIRNGSNGTADNTTHGYSQQSTSSKNQKTAHPPSGTTKAQVQRFLHTLPSLLGAPEVNRSNILPELGSGFVHGYSTRRGGVTTVPTLCSMNMVYTDLKPDSRLVIDENRRRLASVGGFDYHNFHITRVEHGHRVWVVGEDQPLKFDALVTNRRDVTIAAAGADCIPLLFADPVAMVIGAAHAGWKGTVERVAACVVNTMKEKFGSRPEDIRVAMGPGVKPGCFVVPVEDVTLFTDIHPSCVLETADTESHKIDGIFQQSVRIGRGEGSVHEAVQHTSATGDQRKCEKVERNEANAREEQKGGNTLDTNTTLTKSPQAVSVSTSSEGVDSVLKNCSTVTSAPGGTAETSQSDFHVKLIPTEQLMPRKPRSPKDPKRQWVFVDLQLTNYHVLLQAGVKAEHIDMSTSHCTRCNTDLYFSNERDGFPFGNQIGFFYMPSSVQ</sequence>
<accession>A0AAN9C3Q3</accession>
<reference evidence="11 12" key="1">
    <citation type="submission" date="2024-02" db="EMBL/GenBank/DDBJ databases">
        <title>Chromosome-scale genome assembly of the rough periwinkle Littorina saxatilis.</title>
        <authorList>
            <person name="De Jode A."/>
            <person name="Faria R."/>
            <person name="Formenti G."/>
            <person name="Sims Y."/>
            <person name="Smith T.P."/>
            <person name="Tracey A."/>
            <person name="Wood J.M.D."/>
            <person name="Zagrodzka Z.B."/>
            <person name="Johannesson K."/>
            <person name="Butlin R.K."/>
            <person name="Leder E.H."/>
        </authorList>
    </citation>
    <scope>NUCLEOTIDE SEQUENCE [LARGE SCALE GENOMIC DNA]</scope>
    <source>
        <strain evidence="11">Snail1</strain>
        <tissue evidence="11">Muscle</tissue>
    </source>
</reference>
<comment type="catalytic activity">
    <reaction evidence="9">
        <text>S-methyl-5'-thioadenosine + phosphate = 5-(methylsulfanyl)-alpha-D-ribose 1-phosphate + adenine</text>
        <dbReference type="Rhea" id="RHEA:11852"/>
        <dbReference type="ChEBI" id="CHEBI:16708"/>
        <dbReference type="ChEBI" id="CHEBI:17509"/>
        <dbReference type="ChEBI" id="CHEBI:43474"/>
        <dbReference type="ChEBI" id="CHEBI:58533"/>
        <dbReference type="EC" id="2.4.2.28"/>
    </reaction>
    <physiologicalReaction direction="left-to-right" evidence="9">
        <dbReference type="Rhea" id="RHEA:11853"/>
    </physiologicalReaction>
</comment>